<dbReference type="EMBL" id="CM004390">
    <property type="protein sequence ID" value="KAG8656003.1"/>
    <property type="molecule type" value="Genomic_DNA"/>
</dbReference>
<keyword evidence="2" id="KW-1185">Reference proteome</keyword>
<protein>
    <submittedName>
        <fullName evidence="1">Uncharacterized protein</fullName>
    </submittedName>
</protein>
<dbReference type="Proteomes" id="UP000091857">
    <property type="component" value="Chromosome 4"/>
</dbReference>
<reference evidence="2" key="1">
    <citation type="journal article" date="2016" name="Nat. Biotechnol.">
        <title>Sequencing wild and cultivated cassava and related species reveals extensive interspecific hybridization and genetic diversity.</title>
        <authorList>
            <person name="Bredeson J.V."/>
            <person name="Lyons J.B."/>
            <person name="Prochnik S.E."/>
            <person name="Wu G.A."/>
            <person name="Ha C.M."/>
            <person name="Edsinger-Gonzales E."/>
            <person name="Grimwood J."/>
            <person name="Schmutz J."/>
            <person name="Rabbi I.Y."/>
            <person name="Egesi C."/>
            <person name="Nauluvula P."/>
            <person name="Lebot V."/>
            <person name="Ndunguru J."/>
            <person name="Mkamilo G."/>
            <person name="Bart R.S."/>
            <person name="Setter T.L."/>
            <person name="Gleadow R.M."/>
            <person name="Kulakow P."/>
            <person name="Ferguson M.E."/>
            <person name="Rounsley S."/>
            <person name="Rokhsar D.S."/>
        </authorList>
    </citation>
    <scope>NUCLEOTIDE SEQUENCE [LARGE SCALE GENOMIC DNA]</scope>
    <source>
        <strain evidence="2">cv. AM560-2</strain>
    </source>
</reference>
<evidence type="ECO:0000313" key="1">
    <source>
        <dbReference type="EMBL" id="KAG8656003.1"/>
    </source>
</evidence>
<organism evidence="1 2">
    <name type="scientific">Manihot esculenta</name>
    <name type="common">Cassava</name>
    <name type="synonym">Jatropha manihot</name>
    <dbReference type="NCBI Taxonomy" id="3983"/>
    <lineage>
        <taxon>Eukaryota</taxon>
        <taxon>Viridiplantae</taxon>
        <taxon>Streptophyta</taxon>
        <taxon>Embryophyta</taxon>
        <taxon>Tracheophyta</taxon>
        <taxon>Spermatophyta</taxon>
        <taxon>Magnoliopsida</taxon>
        <taxon>eudicotyledons</taxon>
        <taxon>Gunneridae</taxon>
        <taxon>Pentapetalae</taxon>
        <taxon>rosids</taxon>
        <taxon>fabids</taxon>
        <taxon>Malpighiales</taxon>
        <taxon>Euphorbiaceae</taxon>
        <taxon>Crotonoideae</taxon>
        <taxon>Manihoteae</taxon>
        <taxon>Manihot</taxon>
    </lineage>
</organism>
<proteinExistence type="predicted"/>
<comment type="caution">
    <text evidence="1">The sequence shown here is derived from an EMBL/GenBank/DDBJ whole genome shotgun (WGS) entry which is preliminary data.</text>
</comment>
<name>A0ACB7HW23_MANES</name>
<gene>
    <name evidence="1" type="ORF">MANES_04G089510v8</name>
</gene>
<accession>A0ACB7HW23</accession>
<feature type="non-terminal residue" evidence="1">
    <location>
        <position position="298"/>
    </location>
</feature>
<evidence type="ECO:0000313" key="2">
    <source>
        <dbReference type="Proteomes" id="UP000091857"/>
    </source>
</evidence>
<sequence>FIKISSIPGIRNSPVVELKARDAVKDAIQLLYEENLSGAAIADVVESDATVGRISDHYMVFIDFVSLFVWSLEECEKVSVQAKNNGGDEIGTSSFFTMLEQTPEIGQTKHHRLQAVPLIQQSDFKLIGYIIQNAVIQLLLQSSGLEWFDGIADKALSEFRLESEERVILVYGDQSLAEAIHILWESRIGAIAVVNQETKEIISCVMNTSLPPRMDSPVTAKRSNTLKQVMNKLTETKGSFCFLVNDSQQPIGMLTLRDIIIQFAPPCIDSGIHGGGFFESALELTGCQIKNGTMICDH</sequence>